<dbReference type="EMBL" id="CP034235">
    <property type="protein sequence ID" value="QGQ94839.1"/>
    <property type="molecule type" value="Genomic_DNA"/>
</dbReference>
<sequence>MDMFEKEYRKWMDVHVAKRKGERRRKLAEGSNHAEKEMLRHIWWAAFGNFEFLHPEYEITDFFQGQRFLDFVYIRGPIRIVFEIDGYGPHLRDISRRQFCDERVRQMHLTNDNWIVIRIGFDDIKERPRLWIGLLQQMMGRLFGNPEQQLTQVDYLEREVIRFAIRENRAIKLRDLEKLFSFRYRAARTVIDRLVAKQWLIPASGGKERVHSWEVNVNNKQLPL</sequence>
<keyword evidence="1" id="KW-0238">DNA-binding</keyword>
<dbReference type="AlphaFoldDB" id="A0A6B8RFE7"/>
<dbReference type="GO" id="GO:0003677">
    <property type="term" value="F:DNA binding"/>
    <property type="evidence" value="ECO:0007669"/>
    <property type="project" value="UniProtKB-KW"/>
</dbReference>
<dbReference type="Proteomes" id="UP000426246">
    <property type="component" value="Chromosome"/>
</dbReference>
<gene>
    <name evidence="1" type="ORF">EHS13_08090</name>
</gene>
<proteinExistence type="predicted"/>
<organism evidence="1 2">
    <name type="scientific">Paenibacillus psychroresistens</name>
    <dbReference type="NCBI Taxonomy" id="1778678"/>
    <lineage>
        <taxon>Bacteria</taxon>
        <taxon>Bacillati</taxon>
        <taxon>Bacillota</taxon>
        <taxon>Bacilli</taxon>
        <taxon>Bacillales</taxon>
        <taxon>Paenibacillaceae</taxon>
        <taxon>Paenibacillus</taxon>
    </lineage>
</organism>
<dbReference type="OrthoDB" id="2677830at2"/>
<keyword evidence="2" id="KW-1185">Reference proteome</keyword>
<protein>
    <submittedName>
        <fullName evidence="1">DNA-binding response regulator</fullName>
    </submittedName>
</protein>
<dbReference type="KEGG" id="ppsc:EHS13_08090"/>
<name>A0A6B8RFE7_9BACL</name>
<reference evidence="2" key="1">
    <citation type="submission" date="2018-11" db="EMBL/GenBank/DDBJ databases">
        <title>Complete genome sequence of Paenibacillus sp. ML311-T8.</title>
        <authorList>
            <person name="Nam Y.-D."/>
            <person name="Kang J."/>
            <person name="Chung W.-H."/>
            <person name="Park Y.S."/>
        </authorList>
    </citation>
    <scope>NUCLEOTIDE SEQUENCE [LARGE SCALE GENOMIC DNA]</scope>
    <source>
        <strain evidence="2">ML311-T8</strain>
    </source>
</reference>
<evidence type="ECO:0000313" key="1">
    <source>
        <dbReference type="EMBL" id="QGQ94839.1"/>
    </source>
</evidence>
<dbReference type="RefSeq" id="WP_155699848.1">
    <property type="nucleotide sequence ID" value="NZ_CP034235.1"/>
</dbReference>
<accession>A0A6B8RFE7</accession>
<evidence type="ECO:0000313" key="2">
    <source>
        <dbReference type="Proteomes" id="UP000426246"/>
    </source>
</evidence>